<organism evidence="4 5">
    <name type="scientific">Dipteronia sinensis</name>
    <dbReference type="NCBI Taxonomy" id="43782"/>
    <lineage>
        <taxon>Eukaryota</taxon>
        <taxon>Viridiplantae</taxon>
        <taxon>Streptophyta</taxon>
        <taxon>Embryophyta</taxon>
        <taxon>Tracheophyta</taxon>
        <taxon>Spermatophyta</taxon>
        <taxon>Magnoliopsida</taxon>
        <taxon>eudicotyledons</taxon>
        <taxon>Gunneridae</taxon>
        <taxon>Pentapetalae</taxon>
        <taxon>rosids</taxon>
        <taxon>malvids</taxon>
        <taxon>Sapindales</taxon>
        <taxon>Sapindaceae</taxon>
        <taxon>Hippocastanoideae</taxon>
        <taxon>Acereae</taxon>
        <taxon>Dipteronia</taxon>
    </lineage>
</organism>
<evidence type="ECO:0000256" key="2">
    <source>
        <dbReference type="PROSITE-ProRule" id="PRU00708"/>
    </source>
</evidence>
<dbReference type="PANTHER" id="PTHR47926:SF471">
    <property type="entry name" value="DYW DOMAIN-CONTAINING PROTEIN"/>
    <property type="match status" value="1"/>
</dbReference>
<keyword evidence="1" id="KW-0677">Repeat</keyword>
<feature type="repeat" description="PPR" evidence="2">
    <location>
        <begin position="182"/>
        <end position="216"/>
    </location>
</feature>
<dbReference type="InterPro" id="IPR011990">
    <property type="entry name" value="TPR-like_helical_dom_sf"/>
</dbReference>
<feature type="compositionally biased region" description="Polar residues" evidence="3">
    <location>
        <begin position="122"/>
        <end position="131"/>
    </location>
</feature>
<dbReference type="GO" id="GO:0009451">
    <property type="term" value="P:RNA modification"/>
    <property type="evidence" value="ECO:0007669"/>
    <property type="project" value="InterPro"/>
</dbReference>
<dbReference type="EMBL" id="JANJYJ010000004">
    <property type="protein sequence ID" value="KAK3218162.1"/>
    <property type="molecule type" value="Genomic_DNA"/>
</dbReference>
<feature type="region of interest" description="Disordered" evidence="3">
    <location>
        <begin position="79"/>
        <end position="144"/>
    </location>
</feature>
<dbReference type="Gene3D" id="1.25.40.10">
    <property type="entry name" value="Tetratricopeptide repeat domain"/>
    <property type="match status" value="1"/>
</dbReference>
<sequence>MGLSQIDKYKKFMDKKGADLIFFDFMLDGFGRLSSEDLSVLCVVVWMIWFLHNAVVHGSTTHNAEEVVDWARNYVNELRENDQPSDPQPPQQRRPPPKGRRGARFRSPARRLSSRHRNLLSPPQSLHQNSRVPPRETCPLAPDSVQARPRLGHLNSLISLYSKCGDSNRADTIFKSMGKKRNLVSWSAMISCLANCGRELDAVQMFVETLERGFRPNEFTLSGVVSACMELESLTLGKQLHSWVI</sequence>
<dbReference type="Pfam" id="PF01535">
    <property type="entry name" value="PPR"/>
    <property type="match status" value="2"/>
</dbReference>
<dbReference type="NCBIfam" id="TIGR00756">
    <property type="entry name" value="PPR"/>
    <property type="match status" value="2"/>
</dbReference>
<dbReference type="Proteomes" id="UP001281410">
    <property type="component" value="Unassembled WGS sequence"/>
</dbReference>
<evidence type="ECO:0000256" key="1">
    <source>
        <dbReference type="ARBA" id="ARBA00022737"/>
    </source>
</evidence>
<keyword evidence="5" id="KW-1185">Reference proteome</keyword>
<evidence type="ECO:0000313" key="5">
    <source>
        <dbReference type="Proteomes" id="UP001281410"/>
    </source>
</evidence>
<dbReference type="AlphaFoldDB" id="A0AAE0AHI3"/>
<reference evidence="4" key="1">
    <citation type="journal article" date="2023" name="Plant J.">
        <title>Genome sequences and population genomics provide insights into the demographic history, inbreeding, and mutation load of two 'living fossil' tree species of Dipteronia.</title>
        <authorList>
            <person name="Feng Y."/>
            <person name="Comes H.P."/>
            <person name="Chen J."/>
            <person name="Zhu S."/>
            <person name="Lu R."/>
            <person name="Zhang X."/>
            <person name="Li P."/>
            <person name="Qiu J."/>
            <person name="Olsen K.M."/>
            <person name="Qiu Y."/>
        </authorList>
    </citation>
    <scope>NUCLEOTIDE SEQUENCE</scope>
    <source>
        <strain evidence="4">NBL</strain>
    </source>
</reference>
<dbReference type="GO" id="GO:0003723">
    <property type="term" value="F:RNA binding"/>
    <property type="evidence" value="ECO:0007669"/>
    <property type="project" value="InterPro"/>
</dbReference>
<dbReference type="PANTHER" id="PTHR47926">
    <property type="entry name" value="PENTATRICOPEPTIDE REPEAT-CONTAINING PROTEIN"/>
    <property type="match status" value="1"/>
</dbReference>
<dbReference type="InterPro" id="IPR002885">
    <property type="entry name" value="PPR_rpt"/>
</dbReference>
<protein>
    <recommendedName>
        <fullName evidence="6">Pentatricopeptide repeat-containing protein</fullName>
    </recommendedName>
</protein>
<feature type="compositionally biased region" description="Basic residues" evidence="3">
    <location>
        <begin position="95"/>
        <end position="118"/>
    </location>
</feature>
<name>A0AAE0AHI3_9ROSI</name>
<proteinExistence type="predicted"/>
<gene>
    <name evidence="4" type="ORF">Dsin_012132</name>
</gene>
<evidence type="ECO:0008006" key="6">
    <source>
        <dbReference type="Google" id="ProtNLM"/>
    </source>
</evidence>
<comment type="caution">
    <text evidence="4">The sequence shown here is derived from an EMBL/GenBank/DDBJ whole genome shotgun (WGS) entry which is preliminary data.</text>
</comment>
<dbReference type="PROSITE" id="PS51375">
    <property type="entry name" value="PPR"/>
    <property type="match status" value="1"/>
</dbReference>
<evidence type="ECO:0000313" key="4">
    <source>
        <dbReference type="EMBL" id="KAK3218162.1"/>
    </source>
</evidence>
<dbReference type="InterPro" id="IPR046960">
    <property type="entry name" value="PPR_At4g14850-like_plant"/>
</dbReference>
<evidence type="ECO:0000256" key="3">
    <source>
        <dbReference type="SAM" id="MobiDB-lite"/>
    </source>
</evidence>
<accession>A0AAE0AHI3</accession>